<keyword evidence="3 5" id="KW-0560">Oxidoreductase</keyword>
<accession>A0A094ZZE0</accession>
<evidence type="ECO:0000256" key="2">
    <source>
        <dbReference type="ARBA" id="ARBA00022532"/>
    </source>
</evidence>
<comment type="catalytic activity">
    <reaction evidence="5">
        <text>(S)-malate + NAD(+) = oxaloacetate + NADH + H(+)</text>
        <dbReference type="Rhea" id="RHEA:21432"/>
        <dbReference type="ChEBI" id="CHEBI:15378"/>
        <dbReference type="ChEBI" id="CHEBI:15589"/>
        <dbReference type="ChEBI" id="CHEBI:16452"/>
        <dbReference type="ChEBI" id="CHEBI:57540"/>
        <dbReference type="ChEBI" id="CHEBI:57945"/>
        <dbReference type="EC" id="1.1.1.37"/>
    </reaction>
</comment>
<dbReference type="InterPro" id="IPR001236">
    <property type="entry name" value="Lactate/malate_DH_N"/>
</dbReference>
<dbReference type="GO" id="GO:0030060">
    <property type="term" value="F:L-malate dehydrogenase (NAD+) activity"/>
    <property type="evidence" value="ECO:0007669"/>
    <property type="project" value="UniProtKB-UniRule"/>
</dbReference>
<evidence type="ECO:0000259" key="9">
    <source>
        <dbReference type="Pfam" id="PF00056"/>
    </source>
</evidence>
<comment type="similarity">
    <text evidence="5">Belongs to the LDH/MDH superfamily. MDH type 3 family.</text>
</comment>
<feature type="binding site" evidence="5 8">
    <location>
        <position position="96"/>
    </location>
    <ligand>
        <name>NAD(+)</name>
        <dbReference type="ChEBI" id="CHEBI:57540"/>
    </ligand>
</feature>
<evidence type="ECO:0000256" key="7">
    <source>
        <dbReference type="PIRSR" id="PIRSR000102-2"/>
    </source>
</evidence>
<feature type="binding site" evidence="5 8">
    <location>
        <begin position="10"/>
        <end position="15"/>
    </location>
    <ligand>
        <name>NAD(+)</name>
        <dbReference type="ChEBI" id="CHEBI:57540"/>
    </ligand>
</feature>
<feature type="binding site" evidence="5 7">
    <location>
        <position position="89"/>
    </location>
    <ligand>
        <name>substrate</name>
    </ligand>
</feature>
<feature type="binding site" evidence="5 7">
    <location>
        <position position="83"/>
    </location>
    <ligand>
        <name>substrate</name>
    </ligand>
</feature>
<dbReference type="PANTHER" id="PTHR43128:SF16">
    <property type="entry name" value="L-LACTATE DEHYDROGENASE"/>
    <property type="match status" value="1"/>
</dbReference>
<evidence type="ECO:0000256" key="4">
    <source>
        <dbReference type="ARBA" id="ARBA00023027"/>
    </source>
</evidence>
<comment type="caution">
    <text evidence="11">The sequence shown here is derived from an EMBL/GenBank/DDBJ whole genome shotgun (WGS) entry which is preliminary data.</text>
</comment>
<keyword evidence="4 5" id="KW-0520">NAD</keyword>
<evidence type="ECO:0000259" key="10">
    <source>
        <dbReference type="Pfam" id="PF02866"/>
    </source>
</evidence>
<dbReference type="PANTHER" id="PTHR43128">
    <property type="entry name" value="L-2-HYDROXYCARBOXYLATE DEHYDROGENASE (NAD(P)(+))"/>
    <property type="match status" value="1"/>
</dbReference>
<gene>
    <name evidence="5" type="primary">mdh</name>
    <name evidence="11" type="ORF">DJ66_0164</name>
</gene>
<dbReference type="InterPro" id="IPR011275">
    <property type="entry name" value="Malate_DH_type3"/>
</dbReference>
<dbReference type="RefSeq" id="WP_034442832.1">
    <property type="nucleotide sequence ID" value="NZ_JMTK01000001.1"/>
</dbReference>
<dbReference type="EC" id="1.1.1.37" evidence="5"/>
<feature type="domain" description="Lactate/malate dehydrogenase C-terminal" evidence="10">
    <location>
        <begin position="148"/>
        <end position="303"/>
    </location>
</feature>
<dbReference type="PRINTS" id="PR00086">
    <property type="entry name" value="LLDHDRGNASE"/>
</dbReference>
<evidence type="ECO:0000256" key="3">
    <source>
        <dbReference type="ARBA" id="ARBA00023002"/>
    </source>
</evidence>
<dbReference type="AlphaFoldDB" id="A0A094ZZE0"/>
<dbReference type="InterPro" id="IPR036291">
    <property type="entry name" value="NAD(P)-bd_dom_sf"/>
</dbReference>
<proteinExistence type="inferred from homology"/>
<feature type="binding site" evidence="5 8">
    <location>
        <position position="34"/>
    </location>
    <ligand>
        <name>NAD(+)</name>
        <dbReference type="ChEBI" id="CHEBI:57540"/>
    </ligand>
</feature>
<keyword evidence="12" id="KW-1185">Reference proteome</keyword>
<dbReference type="Gene3D" id="3.90.110.10">
    <property type="entry name" value="Lactate dehydrogenase/glycoside hydrolase, family 4, C-terminal"/>
    <property type="match status" value="1"/>
</dbReference>
<dbReference type="Gene3D" id="3.40.50.720">
    <property type="entry name" value="NAD(P)-binding Rossmann-like Domain"/>
    <property type="match status" value="1"/>
</dbReference>
<comment type="function">
    <text evidence="1 5">Catalyzes the reversible oxidation of malate to oxaloacetate.</text>
</comment>
<dbReference type="InterPro" id="IPR001557">
    <property type="entry name" value="L-lactate/malate_DH"/>
</dbReference>
<dbReference type="HAMAP" id="MF_00487">
    <property type="entry name" value="Malate_dehydrog_3"/>
    <property type="match status" value="1"/>
</dbReference>
<dbReference type="PIRSF" id="PIRSF000102">
    <property type="entry name" value="Lac_mal_DH"/>
    <property type="match status" value="1"/>
</dbReference>
<dbReference type="FunFam" id="3.40.50.720:FF:000018">
    <property type="entry name" value="Malate dehydrogenase"/>
    <property type="match status" value="1"/>
</dbReference>
<dbReference type="PATRIC" id="fig|556287.8.peg.129"/>
<evidence type="ECO:0000313" key="12">
    <source>
        <dbReference type="Proteomes" id="UP000033731"/>
    </source>
</evidence>
<evidence type="ECO:0000256" key="6">
    <source>
        <dbReference type="PIRSR" id="PIRSR000102-1"/>
    </source>
</evidence>
<dbReference type="GO" id="GO:0006089">
    <property type="term" value="P:lactate metabolic process"/>
    <property type="evidence" value="ECO:0007669"/>
    <property type="project" value="TreeGrafter"/>
</dbReference>
<dbReference type="NCBIfam" id="TIGR01763">
    <property type="entry name" value="MalateDH_bact"/>
    <property type="match status" value="1"/>
</dbReference>
<keyword evidence="2 5" id="KW-0816">Tricarboxylic acid cycle</keyword>
<feature type="active site" description="Proton acceptor" evidence="5 6">
    <location>
        <position position="176"/>
    </location>
</feature>
<dbReference type="SUPFAM" id="SSF56327">
    <property type="entry name" value="LDH C-terminal domain-like"/>
    <property type="match status" value="1"/>
</dbReference>
<evidence type="ECO:0000256" key="1">
    <source>
        <dbReference type="ARBA" id="ARBA00003966"/>
    </source>
</evidence>
<evidence type="ECO:0000313" key="11">
    <source>
        <dbReference type="EMBL" id="KJZ82556.1"/>
    </source>
</evidence>
<feature type="domain" description="Lactate/malate dehydrogenase N-terminal" evidence="9">
    <location>
        <begin position="5"/>
        <end position="143"/>
    </location>
</feature>
<feature type="binding site" evidence="5 7">
    <location>
        <position position="152"/>
    </location>
    <ligand>
        <name>substrate</name>
    </ligand>
</feature>
<protein>
    <recommendedName>
        <fullName evidence="5">Malate dehydrogenase</fullName>
        <ecNumber evidence="5">1.1.1.37</ecNumber>
    </recommendedName>
</protein>
<dbReference type="Pfam" id="PF00056">
    <property type="entry name" value="Ldh_1_N"/>
    <property type="match status" value="1"/>
</dbReference>
<dbReference type="EMBL" id="JMTK01000001">
    <property type="protein sequence ID" value="KJZ82556.1"/>
    <property type="molecule type" value="Genomic_DNA"/>
</dbReference>
<dbReference type="SUPFAM" id="SSF51735">
    <property type="entry name" value="NAD(P)-binding Rossmann-fold domains"/>
    <property type="match status" value="1"/>
</dbReference>
<organism evidence="11 12">
    <name type="scientific">Candidatus Liberibacter solanacearum</name>
    <dbReference type="NCBI Taxonomy" id="556287"/>
    <lineage>
        <taxon>Bacteria</taxon>
        <taxon>Pseudomonadati</taxon>
        <taxon>Pseudomonadota</taxon>
        <taxon>Alphaproteobacteria</taxon>
        <taxon>Hyphomicrobiales</taxon>
        <taxon>Rhizobiaceae</taxon>
        <taxon>Liberibacter</taxon>
    </lineage>
</organism>
<reference evidence="11 12" key="1">
    <citation type="journal article" date="2015" name="Phytopathology">
        <title>Genomes of Candidatus Liberibacter solanacearum haplotype A from New Zealand and the USA suggest significant genome plasticity in the species.</title>
        <authorList>
            <person name="Thompson S.M."/>
            <person name="Johnson C.P."/>
            <person name="Lu A.Y."/>
            <person name="Frampton R.A."/>
            <person name="Sullivan K.L."/>
            <person name="Fiers M.W."/>
            <person name="Crowhurst R.N."/>
            <person name="Pitman A.R."/>
            <person name="Scott I."/>
            <person name="Gudmestad N.C."/>
            <person name="Smith G.R."/>
        </authorList>
    </citation>
    <scope>NUCLEOTIDE SEQUENCE [LARGE SCALE GENOMIC DNA]</scope>
    <source>
        <strain evidence="11 12">LsoNZ1</strain>
    </source>
</reference>
<dbReference type="InterPro" id="IPR015955">
    <property type="entry name" value="Lactate_DH/Glyco_Ohase_4_C"/>
</dbReference>
<dbReference type="GO" id="GO:0006099">
    <property type="term" value="P:tricarboxylic acid cycle"/>
    <property type="evidence" value="ECO:0007669"/>
    <property type="project" value="UniProtKB-UniRule"/>
</dbReference>
<dbReference type="Proteomes" id="UP000033731">
    <property type="component" value="Unassembled WGS sequence"/>
</dbReference>
<dbReference type="NCBIfam" id="NF004863">
    <property type="entry name" value="PRK06223.1"/>
    <property type="match status" value="1"/>
</dbReference>
<sequence length="320" mass="34097">MKSNKIALIGSGMIGGTLAHLSALKNLGDVVLLDIVDGMPRGKALDIAQSSPVEDFDGKLCGTSDYADIAGADVCIVTAGIPRKPSMSRDDLLSDNLKSIEKVAEGIRQYAPHSFVICITNPLDAMVWALQKFSGLPSHMVVGMAGVLDSARFRYFLAQELGVSVESVTALVLGSHGDSMIPMLRYATVSGIPVLDLVKLGWSTKEKIDQIVKRTREAGAEIVGLLRSGSAYYSPASSAIAMAESYLRNKKNLFPCAAHLSGQYDVNGFYVGVPVIIGHGGVEKIVELDLFSDEKDDFKKSVKATVDLCNACTRLVASLA</sequence>
<dbReference type="FunFam" id="3.90.110.10:FF:000004">
    <property type="entry name" value="Malate dehydrogenase"/>
    <property type="match status" value="1"/>
</dbReference>
<evidence type="ECO:0000256" key="8">
    <source>
        <dbReference type="PIRSR" id="PIRSR000102-3"/>
    </source>
</evidence>
<dbReference type="CDD" id="cd01339">
    <property type="entry name" value="LDH-like_MDH"/>
    <property type="match status" value="1"/>
</dbReference>
<name>A0A094ZZE0_9HYPH</name>
<evidence type="ECO:0000256" key="5">
    <source>
        <dbReference type="HAMAP-Rule" id="MF_00487"/>
    </source>
</evidence>
<dbReference type="InterPro" id="IPR022383">
    <property type="entry name" value="Lactate/malate_DH_C"/>
</dbReference>
<dbReference type="GO" id="GO:0004459">
    <property type="term" value="F:L-lactate dehydrogenase (NAD+) activity"/>
    <property type="evidence" value="ECO:0007669"/>
    <property type="project" value="TreeGrafter"/>
</dbReference>
<dbReference type="Pfam" id="PF02866">
    <property type="entry name" value="Ldh_1_C"/>
    <property type="match status" value="1"/>
</dbReference>
<feature type="binding site" evidence="5 8">
    <location>
        <begin position="119"/>
        <end position="121"/>
    </location>
    <ligand>
        <name>NAD(+)</name>
        <dbReference type="ChEBI" id="CHEBI:57540"/>
    </ligand>
</feature>
<feature type="binding site" evidence="5 7">
    <location>
        <position position="121"/>
    </location>
    <ligand>
        <name>substrate</name>
    </ligand>
</feature>